<dbReference type="PANTHER" id="PTHR37981">
    <property type="entry name" value="LIPASE 2"/>
    <property type="match status" value="1"/>
</dbReference>
<protein>
    <submittedName>
        <fullName evidence="3">SGNH/GDSL hydrolase family protein</fullName>
    </submittedName>
</protein>
<dbReference type="CDD" id="cd01823">
    <property type="entry name" value="SEST_like"/>
    <property type="match status" value="1"/>
</dbReference>
<keyword evidence="1" id="KW-0812">Transmembrane</keyword>
<evidence type="ECO:0000259" key="2">
    <source>
        <dbReference type="Pfam" id="PF13472"/>
    </source>
</evidence>
<keyword evidence="1" id="KW-0472">Membrane</keyword>
<dbReference type="PANTHER" id="PTHR37981:SF1">
    <property type="entry name" value="SGNH HYDROLASE-TYPE ESTERASE DOMAIN-CONTAINING PROTEIN"/>
    <property type="match status" value="1"/>
</dbReference>
<keyword evidence="3" id="KW-0378">Hydrolase</keyword>
<dbReference type="EMBL" id="BAAABM010000007">
    <property type="protein sequence ID" value="GAA0322976.1"/>
    <property type="molecule type" value="Genomic_DNA"/>
</dbReference>
<dbReference type="Proteomes" id="UP001501822">
    <property type="component" value="Unassembled WGS sequence"/>
</dbReference>
<keyword evidence="1" id="KW-1133">Transmembrane helix</keyword>
<dbReference type="InterPro" id="IPR013830">
    <property type="entry name" value="SGNH_hydro"/>
</dbReference>
<gene>
    <name evidence="3" type="ORF">GCM10010151_11000</name>
</gene>
<accession>A0ABN0W1T1</accession>
<sequence>MVALAALGRRIRTRRGLLILVPALVAALIGALVVPLAVTGQCRLFGSGCGIPRIRFVSPPTRLTALQAALRGGYVALGDSYSSGEGTWDLTADRGYAGGGSEDCHRSRGAYFSAVAQGFRFALGGNLWACSGARIDDILYGGRHGEPAQVDRLRPETSLVTLTIGGNDLGFSQIVTRCVVRLPWSSACRDQDPGIRARMTALPARLATVFDQIGRRAPKARIVVLGYPRPFPVRPGHSVDNIGVADQAYLNGVVRDLDDVIAAAARRADGGLAAAGRPGTVEFTDGYAAFDGHELGTAQPYLNSLKVDFGALAVEPRSFHPNELGYRAFAQLIDRQIQAGPARPVYQYRR</sequence>
<evidence type="ECO:0000313" key="3">
    <source>
        <dbReference type="EMBL" id="GAA0322976.1"/>
    </source>
</evidence>
<evidence type="ECO:0000313" key="4">
    <source>
        <dbReference type="Proteomes" id="UP001501822"/>
    </source>
</evidence>
<reference evidence="3 4" key="1">
    <citation type="journal article" date="2019" name="Int. J. Syst. Evol. Microbiol.">
        <title>The Global Catalogue of Microorganisms (GCM) 10K type strain sequencing project: providing services to taxonomists for standard genome sequencing and annotation.</title>
        <authorList>
            <consortium name="The Broad Institute Genomics Platform"/>
            <consortium name="The Broad Institute Genome Sequencing Center for Infectious Disease"/>
            <person name="Wu L."/>
            <person name="Ma J."/>
        </authorList>
    </citation>
    <scope>NUCLEOTIDE SEQUENCE [LARGE SCALE GENOMIC DNA]</scope>
    <source>
        <strain evidence="3 4">JCM 3146</strain>
    </source>
</reference>
<dbReference type="InterPro" id="IPR037460">
    <property type="entry name" value="SEST-like"/>
</dbReference>
<keyword evidence="4" id="KW-1185">Reference proteome</keyword>
<dbReference type="Pfam" id="PF13472">
    <property type="entry name" value="Lipase_GDSL_2"/>
    <property type="match status" value="1"/>
</dbReference>
<feature type="domain" description="SGNH hydrolase-type esterase" evidence="2">
    <location>
        <begin position="76"/>
        <end position="328"/>
    </location>
</feature>
<dbReference type="RefSeq" id="WP_252799699.1">
    <property type="nucleotide sequence ID" value="NZ_BAAABM010000007.1"/>
</dbReference>
<proteinExistence type="predicted"/>
<dbReference type="Gene3D" id="3.40.50.1110">
    <property type="entry name" value="SGNH hydrolase"/>
    <property type="match status" value="1"/>
</dbReference>
<comment type="caution">
    <text evidence="3">The sequence shown here is derived from an EMBL/GenBank/DDBJ whole genome shotgun (WGS) entry which is preliminary data.</text>
</comment>
<name>A0ABN0W1T1_9ACTN</name>
<dbReference type="GO" id="GO:0016787">
    <property type="term" value="F:hydrolase activity"/>
    <property type="evidence" value="ECO:0007669"/>
    <property type="project" value="UniProtKB-KW"/>
</dbReference>
<organism evidence="3 4">
    <name type="scientific">Actinoallomurus spadix</name>
    <dbReference type="NCBI Taxonomy" id="79912"/>
    <lineage>
        <taxon>Bacteria</taxon>
        <taxon>Bacillati</taxon>
        <taxon>Actinomycetota</taxon>
        <taxon>Actinomycetes</taxon>
        <taxon>Streptosporangiales</taxon>
        <taxon>Thermomonosporaceae</taxon>
        <taxon>Actinoallomurus</taxon>
    </lineage>
</organism>
<evidence type="ECO:0000256" key="1">
    <source>
        <dbReference type="SAM" id="Phobius"/>
    </source>
</evidence>
<feature type="transmembrane region" description="Helical" evidence="1">
    <location>
        <begin position="17"/>
        <end position="38"/>
    </location>
</feature>
<dbReference type="InterPro" id="IPR036514">
    <property type="entry name" value="SGNH_hydro_sf"/>
</dbReference>
<dbReference type="SUPFAM" id="SSF52266">
    <property type="entry name" value="SGNH hydrolase"/>
    <property type="match status" value="1"/>
</dbReference>